<dbReference type="Pfam" id="PF08427">
    <property type="entry name" value="ARMH3_C"/>
    <property type="match status" value="1"/>
</dbReference>
<keyword evidence="3" id="KW-1133">Transmembrane helix</keyword>
<dbReference type="PANTHER" id="PTHR13608:SF3">
    <property type="entry name" value="ARMADILLO-LIKE HELICAL DOMAIN-CONTAINING PROTEIN 3"/>
    <property type="match status" value="1"/>
</dbReference>
<protein>
    <recommendedName>
        <fullName evidence="5">Armadillo-like helical domain-containing protein</fullName>
    </recommendedName>
</protein>
<dbReference type="SMART" id="SM01158">
    <property type="entry name" value="DUF1741"/>
    <property type="match status" value="1"/>
</dbReference>
<evidence type="ECO:0000256" key="2">
    <source>
        <dbReference type="ARBA" id="ARBA00022692"/>
    </source>
</evidence>
<evidence type="ECO:0000313" key="6">
    <source>
        <dbReference type="EMBL" id="KAJ4165511.1"/>
    </source>
</evidence>
<proteinExistence type="predicted"/>
<dbReference type="GO" id="GO:0016020">
    <property type="term" value="C:membrane"/>
    <property type="evidence" value="ECO:0007669"/>
    <property type="project" value="UniProtKB-SubCell"/>
</dbReference>
<dbReference type="InterPro" id="IPR039868">
    <property type="entry name" value="ARMD3-like"/>
</dbReference>
<reference evidence="6" key="1">
    <citation type="journal article" date="2023" name="Access Microbiol">
        <title>De-novo genome assembly for Akanthomyces muscarius, a biocontrol agent of insect agricultural pests.</title>
        <authorList>
            <person name="Erdos Z."/>
            <person name="Studholme D.J."/>
            <person name="Raymond B."/>
            <person name="Sharma M."/>
        </authorList>
    </citation>
    <scope>NUCLEOTIDE SEQUENCE</scope>
    <source>
        <strain evidence="6">Ve6</strain>
    </source>
</reference>
<dbReference type="AlphaFoldDB" id="A0A9W8QP45"/>
<evidence type="ECO:0000256" key="3">
    <source>
        <dbReference type="ARBA" id="ARBA00022989"/>
    </source>
</evidence>
<gene>
    <name evidence="6" type="ORF">LMH87_007141</name>
</gene>
<evidence type="ECO:0000256" key="4">
    <source>
        <dbReference type="ARBA" id="ARBA00023136"/>
    </source>
</evidence>
<keyword evidence="2" id="KW-0812">Transmembrane</keyword>
<dbReference type="GeneID" id="80894300"/>
<name>A0A9W8QP45_AKAMU</name>
<evidence type="ECO:0000313" key="7">
    <source>
        <dbReference type="Proteomes" id="UP001144673"/>
    </source>
</evidence>
<dbReference type="Proteomes" id="UP001144673">
    <property type="component" value="Chromosome 1"/>
</dbReference>
<accession>A0A9W8QP45</accession>
<comment type="caution">
    <text evidence="6">The sequence shown here is derived from an EMBL/GenBank/DDBJ whole genome shotgun (WGS) entry which is preliminary data.</text>
</comment>
<evidence type="ECO:0000259" key="5">
    <source>
        <dbReference type="SMART" id="SM01158"/>
    </source>
</evidence>
<comment type="subcellular location">
    <subcellularLocation>
        <location evidence="1">Membrane</location>
    </subcellularLocation>
</comment>
<keyword evidence="4" id="KW-0472">Membrane</keyword>
<dbReference type="PANTHER" id="PTHR13608">
    <property type="entry name" value="ARMADILLO-LIKE HELICAL DOMAIN-CONTAINING PROTEIN 3"/>
    <property type="match status" value="1"/>
</dbReference>
<organism evidence="6 7">
    <name type="scientific">Akanthomyces muscarius</name>
    <name type="common">Entomopathogenic fungus</name>
    <name type="synonym">Lecanicillium muscarium</name>
    <dbReference type="NCBI Taxonomy" id="2231603"/>
    <lineage>
        <taxon>Eukaryota</taxon>
        <taxon>Fungi</taxon>
        <taxon>Dikarya</taxon>
        <taxon>Ascomycota</taxon>
        <taxon>Pezizomycotina</taxon>
        <taxon>Sordariomycetes</taxon>
        <taxon>Hypocreomycetidae</taxon>
        <taxon>Hypocreales</taxon>
        <taxon>Cordycipitaceae</taxon>
        <taxon>Akanthomyces</taxon>
    </lineage>
</organism>
<keyword evidence="7" id="KW-1185">Reference proteome</keyword>
<feature type="domain" description="Armadillo-like helical" evidence="5">
    <location>
        <begin position="381"/>
        <end position="580"/>
    </location>
</feature>
<sequence length="583" mass="65896">MEASPLTRQPQPEVFTPKINQLYAELFQDVEEARQSRGFWREFFLLKPDLATLRNLLQDISPADMLALEGQSQELFSEAIEALKSGRGSAPQNALDTLKVFLSCVLAKRYAHPSSAIIAVLAGLDRIDPVFTDFVSTLDAAIRTGDDLELRHKAIGVLLAITAGAYQTTLLTYMIQRDLFPAVMKFIQDTQSPAMVLEPLILLSLLANYNKFEFQNPYQLRLNDFINERAITMIDDLPEGWTFSSALGMLGLGAIAPGPKQEKKPIYDAETAKQMFTKLPKERAAVLLAAYDFSHANKLFCTSFVTATSEKGTERPMAAYLSLTSYLLQHAHLSHRSTYYAHLNLMVFRLLIEDQSICKILCNEESKMAVRLCRHRAPFLPLVKGERVLACSLLDTMIDGINHNLRKRLDVALYTLCLGILLRVISYVSRSRTRLHYHWAEFFRSMLSLVRFLTTYTSDLKDLPHMDTLVDHVVNLLALSLSAGEAFLPTPAAYDDLFYKVVESGEILTKFKQNYGLGKRKKPSNLTTTQVTDVIKQGYETLSIQAKEGLDSWDRYREADDRILLKNMARTTVADVRELVEEE</sequence>
<dbReference type="GO" id="GO:0005829">
    <property type="term" value="C:cytosol"/>
    <property type="evidence" value="ECO:0007669"/>
    <property type="project" value="TreeGrafter"/>
</dbReference>
<dbReference type="KEGG" id="amus:LMH87_007141"/>
<dbReference type="InterPro" id="IPR013636">
    <property type="entry name" value="ARMH3_C"/>
</dbReference>
<evidence type="ECO:0000256" key="1">
    <source>
        <dbReference type="ARBA" id="ARBA00004370"/>
    </source>
</evidence>
<dbReference type="RefSeq" id="XP_056060426.1">
    <property type="nucleotide sequence ID" value="XM_056192182.1"/>
</dbReference>
<dbReference type="EMBL" id="JAJHUN010000001">
    <property type="protein sequence ID" value="KAJ4165511.1"/>
    <property type="molecule type" value="Genomic_DNA"/>
</dbReference>